<proteinExistence type="predicted"/>
<dbReference type="RefSeq" id="WP_133034244.1">
    <property type="nucleotide sequence ID" value="NZ_BAABEI010000012.1"/>
</dbReference>
<accession>A0A4R2D2N9</accession>
<dbReference type="Proteomes" id="UP000295351">
    <property type="component" value="Unassembled WGS sequence"/>
</dbReference>
<gene>
    <name evidence="1" type="ORF">EV665_1065</name>
</gene>
<name>A0A4R2D2N9_SHIGR</name>
<keyword evidence="2" id="KW-1185">Reference proteome</keyword>
<organism evidence="1 2">
    <name type="scientific">Shinella granuli</name>
    <dbReference type="NCBI Taxonomy" id="323621"/>
    <lineage>
        <taxon>Bacteria</taxon>
        <taxon>Pseudomonadati</taxon>
        <taxon>Pseudomonadota</taxon>
        <taxon>Alphaproteobacteria</taxon>
        <taxon>Hyphomicrobiales</taxon>
        <taxon>Rhizobiaceae</taxon>
        <taxon>Shinella</taxon>
    </lineage>
</organism>
<comment type="caution">
    <text evidence="1">The sequence shown here is derived from an EMBL/GenBank/DDBJ whole genome shotgun (WGS) entry which is preliminary data.</text>
</comment>
<reference evidence="1 2" key="1">
    <citation type="submission" date="2019-03" db="EMBL/GenBank/DDBJ databases">
        <title>Genomic Encyclopedia of Type Strains, Phase IV (KMG-IV): sequencing the most valuable type-strain genomes for metagenomic binning, comparative biology and taxonomic classification.</title>
        <authorList>
            <person name="Goeker M."/>
        </authorList>
    </citation>
    <scope>NUCLEOTIDE SEQUENCE [LARGE SCALE GENOMIC DNA]</scope>
    <source>
        <strain evidence="1 2">DSM 18401</strain>
    </source>
</reference>
<dbReference type="AlphaFoldDB" id="A0A4R2D2N9"/>
<protein>
    <submittedName>
        <fullName evidence="1">Uncharacterized protein</fullName>
    </submittedName>
</protein>
<dbReference type="EMBL" id="SLVX01000006">
    <property type="protein sequence ID" value="TCN45529.1"/>
    <property type="molecule type" value="Genomic_DNA"/>
</dbReference>
<evidence type="ECO:0000313" key="2">
    <source>
        <dbReference type="Proteomes" id="UP000295351"/>
    </source>
</evidence>
<evidence type="ECO:0000313" key="1">
    <source>
        <dbReference type="EMBL" id="TCN45529.1"/>
    </source>
</evidence>
<sequence length="69" mass="7314">MSSAASETRPPGRINWRRAAFLIVAAGLALFAGANAHLVHVALTSQPDCVQHLKTEGRDGAYRAARPSC</sequence>